<comment type="cofactor">
    <cofactor evidence="1 11 12">
        <name>pyridoxal 5'-phosphate</name>
        <dbReference type="ChEBI" id="CHEBI:597326"/>
    </cofactor>
</comment>
<comment type="subunit">
    <text evidence="11">Homodimer.</text>
</comment>
<feature type="domain" description="Orn/DAP/Arg decarboxylase 2 C-terminal" evidence="13">
    <location>
        <begin position="124"/>
        <end position="336"/>
    </location>
</feature>
<dbReference type="EC" id="4.1.1.96" evidence="2 11"/>
<dbReference type="InterPro" id="IPR009006">
    <property type="entry name" value="Ala_racemase/Decarboxylase_C"/>
</dbReference>
<evidence type="ECO:0000256" key="4">
    <source>
        <dbReference type="ARBA" id="ARBA00022793"/>
    </source>
</evidence>
<feature type="modified residue" description="N6-(pyridoxal phosphate)lysine" evidence="12">
    <location>
        <position position="46"/>
    </location>
</feature>
<keyword evidence="4 11" id="KW-0210">Decarboxylase</keyword>
<evidence type="ECO:0000256" key="9">
    <source>
        <dbReference type="ARBA" id="ARBA00047351"/>
    </source>
</evidence>
<dbReference type="InterPro" id="IPR022643">
    <property type="entry name" value="De-COase2_C"/>
</dbReference>
<organism evidence="14 15">
    <name type="scientific">Methylomicrobium album BG8</name>
    <dbReference type="NCBI Taxonomy" id="686340"/>
    <lineage>
        <taxon>Bacteria</taxon>
        <taxon>Pseudomonadati</taxon>
        <taxon>Pseudomonadota</taxon>
        <taxon>Gammaproteobacteria</taxon>
        <taxon>Methylococcales</taxon>
        <taxon>Methylococcaceae</taxon>
        <taxon>Methylomicrobium</taxon>
    </lineage>
</organism>
<evidence type="ECO:0000313" key="14">
    <source>
        <dbReference type="EMBL" id="EIC28886.1"/>
    </source>
</evidence>
<dbReference type="InterPro" id="IPR005730">
    <property type="entry name" value="Nsp_de-COase"/>
</dbReference>
<dbReference type="Proteomes" id="UP000005090">
    <property type="component" value="Chromosome"/>
</dbReference>
<evidence type="ECO:0000256" key="8">
    <source>
        <dbReference type="ARBA" id="ARBA00025802"/>
    </source>
</evidence>
<comment type="similarity">
    <text evidence="8 11">Belongs to the Orn/Lys/Arg decarboxylase class-II family. NspC subfamily.</text>
</comment>
<evidence type="ECO:0000313" key="15">
    <source>
        <dbReference type="Proteomes" id="UP000005090"/>
    </source>
</evidence>
<accession>H8GH95</accession>
<comment type="catalytic activity">
    <reaction evidence="9 11">
        <text>carboxyspermidine + H(+) = spermidine + CO2</text>
        <dbReference type="Rhea" id="RHEA:34095"/>
        <dbReference type="ChEBI" id="CHEBI:15378"/>
        <dbReference type="ChEBI" id="CHEBI:16526"/>
        <dbReference type="ChEBI" id="CHEBI:57834"/>
        <dbReference type="ChEBI" id="CHEBI:65072"/>
        <dbReference type="EC" id="4.1.1.96"/>
    </reaction>
</comment>
<dbReference type="EMBL" id="CM001475">
    <property type="protein sequence ID" value="EIC28886.1"/>
    <property type="molecule type" value="Genomic_DNA"/>
</dbReference>
<dbReference type="Gene3D" id="2.40.37.10">
    <property type="entry name" value="Lyase, Ornithine Decarboxylase, Chain A, domain 1"/>
    <property type="match status" value="1"/>
</dbReference>
<evidence type="ECO:0000256" key="10">
    <source>
        <dbReference type="ARBA" id="ARBA00047389"/>
    </source>
</evidence>
<dbReference type="GO" id="GO:0008836">
    <property type="term" value="F:diaminopimelate decarboxylase activity"/>
    <property type="evidence" value="ECO:0007669"/>
    <property type="project" value="TreeGrafter"/>
</dbReference>
<dbReference type="PANTHER" id="PTHR43727:SF1">
    <property type="entry name" value="CARBOXYNORSPERMIDINE_CARBOXYSPERMIDINE DECARBOXYLASE"/>
    <property type="match status" value="1"/>
</dbReference>
<dbReference type="Gene3D" id="3.20.20.10">
    <property type="entry name" value="Alanine racemase"/>
    <property type="match status" value="1"/>
</dbReference>
<comment type="subcellular location">
    <subcellularLocation>
        <location evidence="11">Cytoplasm</location>
    </subcellularLocation>
</comment>
<dbReference type="Pfam" id="PF00278">
    <property type="entry name" value="Orn_DAP_Arg_deC"/>
    <property type="match status" value="1"/>
</dbReference>
<proteinExistence type="inferred from homology"/>
<keyword evidence="5 11" id="KW-0663">Pyridoxal phosphate</keyword>
<evidence type="ECO:0000256" key="7">
    <source>
        <dbReference type="ARBA" id="ARBA00023239"/>
    </source>
</evidence>
<evidence type="ECO:0000256" key="2">
    <source>
        <dbReference type="ARBA" id="ARBA00012259"/>
    </source>
</evidence>
<evidence type="ECO:0000259" key="13">
    <source>
        <dbReference type="Pfam" id="PF00278"/>
    </source>
</evidence>
<dbReference type="InterPro" id="IPR000183">
    <property type="entry name" value="Orn/DAP/Arg_de-COase"/>
</dbReference>
<keyword evidence="15" id="KW-1185">Reference proteome</keyword>
<dbReference type="RefSeq" id="WP_005370302.1">
    <property type="nucleotide sequence ID" value="NZ_CM001475.1"/>
</dbReference>
<sequence>MNLSAIKAALPSSPAFVIDRDALLANLRALEALKKHSDVRVLYSIKSLPLSRVLQEAKPYVDGFSVSSLFEARLAQEALSKPGSVHLTTPGLRPDQIDALSTQCSHISFNSLGQFRRFAPALGDKVSSGLRINPKLSGLNDVRFDPCRPHSKLGVPIEDLASLESWQGIAGLHLHNSFAATGYTTLTETLQKVEDCLSDRLKQLEWINLGGGYLYGGIADQRPFIDAVRRLRSRYGVQAYIEPGKAVVGNAGHLISTVLDVFESDGKTVAVLDTSVNHHPEVFEYQRRPDLAEAAPDGSYPAILAGCTCLAGDLFGEYRFAAPLAIGDKVVFKHVGAYSLIKANRFNGCNLPDIYIAAGGGLECVKQFSYEEFRNQWSCDRDLPENAKENAAITV</sequence>
<dbReference type="STRING" id="686340.Metal_1068"/>
<comment type="function">
    <text evidence="11">Catalyzes the decarboxylation of carboxynorspermidine and carboxyspermidine.</text>
</comment>
<evidence type="ECO:0000256" key="5">
    <source>
        <dbReference type="ARBA" id="ARBA00022898"/>
    </source>
</evidence>
<dbReference type="PANTHER" id="PTHR43727">
    <property type="entry name" value="DIAMINOPIMELATE DECARBOXYLASE"/>
    <property type="match status" value="1"/>
</dbReference>
<dbReference type="PIRSF" id="PIRSF038941">
    <property type="entry name" value="NspC"/>
    <property type="match status" value="1"/>
</dbReference>
<dbReference type="GO" id="GO:0008295">
    <property type="term" value="P:spermidine biosynthetic process"/>
    <property type="evidence" value="ECO:0007669"/>
    <property type="project" value="UniProtKB-KW"/>
</dbReference>
<keyword evidence="11" id="KW-0963">Cytoplasm</keyword>
<dbReference type="eggNOG" id="COG0019">
    <property type="taxonomic scope" value="Bacteria"/>
</dbReference>
<dbReference type="PRINTS" id="PR01179">
    <property type="entry name" value="ODADCRBXLASE"/>
</dbReference>
<reference evidence="14 15" key="1">
    <citation type="journal article" date="2013" name="Genome Announc.">
        <title>Genome Sequence of the Obligate Gammaproteobacterial Methanotroph Methylomicrobium album Strain BG8.</title>
        <authorList>
            <person name="Kits K.D."/>
            <person name="Kalyuzhnaya M.G."/>
            <person name="Klotz M.G."/>
            <person name="Jetten M.S."/>
            <person name="Op den Camp H.J."/>
            <person name="Vuilleumier S."/>
            <person name="Bringel F."/>
            <person name="Dispirito A.A."/>
            <person name="Murrell J.C."/>
            <person name="Bruce D."/>
            <person name="Cheng J.F."/>
            <person name="Copeland A."/>
            <person name="Goodwin L."/>
            <person name="Hauser L."/>
            <person name="Lajus A."/>
            <person name="Land M.L."/>
            <person name="Lapidus A."/>
            <person name="Lucas S."/>
            <person name="Medigue C."/>
            <person name="Pitluck S."/>
            <person name="Woyke T."/>
            <person name="Zeytun A."/>
            <person name="Stein L.Y."/>
        </authorList>
    </citation>
    <scope>NUCLEOTIDE SEQUENCE [LARGE SCALE GENOMIC DNA]</scope>
    <source>
        <strain evidence="14 15">BG8</strain>
    </source>
</reference>
<protein>
    <recommendedName>
        <fullName evidence="3 11">Carboxynorspermidine/carboxyspermidine decarboxylase</fullName>
        <shortName evidence="11">CANS DC/CAS DC</shortName>
        <shortName evidence="11">CANSDC/CASDC</shortName>
        <ecNumber evidence="2 11">4.1.1.96</ecNumber>
    </recommendedName>
</protein>
<dbReference type="GO" id="GO:0009089">
    <property type="term" value="P:lysine biosynthetic process via diaminopimelate"/>
    <property type="evidence" value="ECO:0007669"/>
    <property type="project" value="TreeGrafter"/>
</dbReference>
<dbReference type="HOGENOM" id="CLU_038560_0_0_6"/>
<gene>
    <name evidence="14" type="ORF">Metal_1068</name>
</gene>
<keyword evidence="11" id="KW-0620">Polyamine biosynthesis</keyword>
<name>H8GH95_METAL</name>
<dbReference type="GO" id="GO:0005737">
    <property type="term" value="C:cytoplasm"/>
    <property type="evidence" value="ECO:0007669"/>
    <property type="project" value="UniProtKB-SubCell"/>
</dbReference>
<keyword evidence="6 11" id="KW-0745">Spermidine biosynthesis</keyword>
<evidence type="ECO:0000256" key="3">
    <source>
        <dbReference type="ARBA" id="ARBA00013633"/>
    </source>
</evidence>
<keyword evidence="7 11" id="KW-0456">Lyase</keyword>
<dbReference type="InterPro" id="IPR029066">
    <property type="entry name" value="PLP-binding_barrel"/>
</dbReference>
<evidence type="ECO:0000256" key="11">
    <source>
        <dbReference type="PIRNR" id="PIRNR038941"/>
    </source>
</evidence>
<dbReference type="GO" id="GO:0045312">
    <property type="term" value="P:nor-spermidine biosynthetic process"/>
    <property type="evidence" value="ECO:0007669"/>
    <property type="project" value="InterPro"/>
</dbReference>
<dbReference type="AlphaFoldDB" id="H8GH95"/>
<evidence type="ECO:0000256" key="6">
    <source>
        <dbReference type="ARBA" id="ARBA00023066"/>
    </source>
</evidence>
<dbReference type="SUPFAM" id="SSF50621">
    <property type="entry name" value="Alanine racemase C-terminal domain-like"/>
    <property type="match status" value="1"/>
</dbReference>
<feature type="active site" description="Proton donor" evidence="12">
    <location>
        <position position="309"/>
    </location>
</feature>
<evidence type="ECO:0000256" key="1">
    <source>
        <dbReference type="ARBA" id="ARBA00001933"/>
    </source>
</evidence>
<evidence type="ECO:0000256" key="12">
    <source>
        <dbReference type="PIRSR" id="PIRSR600183-50"/>
    </source>
</evidence>
<comment type="catalytic activity">
    <reaction evidence="10 11">
        <text>carboxynorspermidine + H(+) = norspermidine + CO2</text>
        <dbReference type="Rhea" id="RHEA:34099"/>
        <dbReference type="ChEBI" id="CHEBI:15378"/>
        <dbReference type="ChEBI" id="CHEBI:16526"/>
        <dbReference type="ChEBI" id="CHEBI:57920"/>
        <dbReference type="ChEBI" id="CHEBI:65070"/>
        <dbReference type="EC" id="4.1.1.96"/>
    </reaction>
</comment>
<dbReference type="SUPFAM" id="SSF51419">
    <property type="entry name" value="PLP-binding barrel"/>
    <property type="match status" value="1"/>
</dbReference>